<comment type="similarity">
    <text evidence="2 11 12">Belongs to the ATPase A chain family.</text>
</comment>
<evidence type="ECO:0000256" key="8">
    <source>
        <dbReference type="ARBA" id="ARBA00023065"/>
    </source>
</evidence>
<evidence type="ECO:0000256" key="5">
    <source>
        <dbReference type="ARBA" id="ARBA00022692"/>
    </source>
</evidence>
<dbReference type="EMBL" id="MFYX01000116">
    <property type="protein sequence ID" value="OGK01915.1"/>
    <property type="molecule type" value="Genomic_DNA"/>
</dbReference>
<protein>
    <recommendedName>
        <fullName evidence="11 12">ATP synthase subunit a</fullName>
    </recommendedName>
    <alternativeName>
        <fullName evidence="11">ATP synthase F0 sector subunit a</fullName>
    </alternativeName>
    <alternativeName>
        <fullName evidence="11">F-ATPase subunit 6</fullName>
    </alternativeName>
</protein>
<feature type="transmembrane region" description="Helical" evidence="11">
    <location>
        <begin position="76"/>
        <end position="100"/>
    </location>
</feature>
<dbReference type="GO" id="GO:0046933">
    <property type="term" value="F:proton-transporting ATP synthase activity, rotational mechanism"/>
    <property type="evidence" value="ECO:0007669"/>
    <property type="project" value="UniProtKB-UniRule"/>
</dbReference>
<dbReference type="InterPro" id="IPR000568">
    <property type="entry name" value="ATP_synth_F0_asu"/>
</dbReference>
<keyword evidence="7 11" id="KW-1133">Transmembrane helix</keyword>
<keyword evidence="9 11" id="KW-0472">Membrane</keyword>
<feature type="transmembrane region" description="Helical" evidence="11">
    <location>
        <begin position="213"/>
        <end position="238"/>
    </location>
</feature>
<sequence length="247" mass="27612">MFSAALVPESIEYHVGHLPVSILMTILVWFVIVFLSVLVAHFPRFIPAKMRMAAEVLFEYVCTLAKDLIGPQAPKFYPLFLGLFIFILVANLVGLIPGLISPTADPALTFGLALMVFLYFNFLGLKEHGFSYFKQFLGPKLPWFMAPVSVLFALIEIISLFMRPFSLGLRLFCNIFSKELFLGILALLVIQFFTSDVLQERLLTAGPLLLRPFILLLGLLVGLIQALVFTILSMSYIAGAVQAQEHH</sequence>
<dbReference type="GO" id="GO:0042777">
    <property type="term" value="P:proton motive force-driven plasma membrane ATP synthesis"/>
    <property type="evidence" value="ECO:0007669"/>
    <property type="project" value="TreeGrafter"/>
</dbReference>
<comment type="function">
    <text evidence="11 12">Key component of the proton channel; it plays a direct role in the translocation of protons across the membrane.</text>
</comment>
<dbReference type="GO" id="GO:0005886">
    <property type="term" value="C:plasma membrane"/>
    <property type="evidence" value="ECO:0007669"/>
    <property type="project" value="UniProtKB-SubCell"/>
</dbReference>
<dbReference type="CDD" id="cd00310">
    <property type="entry name" value="ATP-synt_Fo_a_6"/>
    <property type="match status" value="1"/>
</dbReference>
<dbReference type="GO" id="GO:0045259">
    <property type="term" value="C:proton-transporting ATP synthase complex"/>
    <property type="evidence" value="ECO:0007669"/>
    <property type="project" value="UniProtKB-KW"/>
</dbReference>
<dbReference type="PANTHER" id="PTHR42823:SF3">
    <property type="entry name" value="ATP SYNTHASE SUBUNIT A, CHLOROPLASTIC"/>
    <property type="match status" value="1"/>
</dbReference>
<name>A0A1F7F5H3_UNCRA</name>
<dbReference type="AlphaFoldDB" id="A0A1F7F5H3"/>
<evidence type="ECO:0000256" key="2">
    <source>
        <dbReference type="ARBA" id="ARBA00006810"/>
    </source>
</evidence>
<proteinExistence type="inferred from homology"/>
<keyword evidence="5 11" id="KW-0812">Transmembrane</keyword>
<gene>
    <name evidence="11" type="primary">atpB</name>
    <name evidence="13" type="ORF">A2519_05600</name>
</gene>
<keyword evidence="11" id="KW-1003">Cell membrane</keyword>
<keyword evidence="6 11" id="KW-0375">Hydrogen ion transport</keyword>
<organism evidence="13 14">
    <name type="scientific">Candidatus Raymondbacteria bacterium RIFOXYD12_FULL_49_13</name>
    <dbReference type="NCBI Taxonomy" id="1817890"/>
    <lineage>
        <taxon>Bacteria</taxon>
        <taxon>Raymondiibacteriota</taxon>
    </lineage>
</organism>
<keyword evidence="8 11" id="KW-0406">Ion transport</keyword>
<evidence type="ECO:0000256" key="9">
    <source>
        <dbReference type="ARBA" id="ARBA00023136"/>
    </source>
</evidence>
<evidence type="ECO:0000313" key="14">
    <source>
        <dbReference type="Proteomes" id="UP000179243"/>
    </source>
</evidence>
<dbReference type="InterPro" id="IPR045082">
    <property type="entry name" value="ATP_syn_F0_a_bact/chloroplast"/>
</dbReference>
<evidence type="ECO:0000256" key="12">
    <source>
        <dbReference type="RuleBase" id="RU000483"/>
    </source>
</evidence>
<accession>A0A1F7F5H3</accession>
<dbReference type="Gene3D" id="1.20.120.220">
    <property type="entry name" value="ATP synthase, F0 complex, subunit A"/>
    <property type="match status" value="1"/>
</dbReference>
<feature type="transmembrane region" description="Helical" evidence="11">
    <location>
        <begin position="20"/>
        <end position="42"/>
    </location>
</feature>
<dbReference type="Proteomes" id="UP000179243">
    <property type="component" value="Unassembled WGS sequence"/>
</dbReference>
<evidence type="ECO:0000256" key="11">
    <source>
        <dbReference type="HAMAP-Rule" id="MF_01393"/>
    </source>
</evidence>
<dbReference type="NCBIfam" id="TIGR01131">
    <property type="entry name" value="ATP_synt_6_or_A"/>
    <property type="match status" value="1"/>
</dbReference>
<keyword evidence="4 11" id="KW-0138">CF(0)</keyword>
<evidence type="ECO:0000256" key="7">
    <source>
        <dbReference type="ARBA" id="ARBA00022989"/>
    </source>
</evidence>
<comment type="subcellular location">
    <subcellularLocation>
        <location evidence="11 12">Cell membrane</location>
        <topology evidence="11 12">Multi-pass membrane protein</topology>
    </subcellularLocation>
    <subcellularLocation>
        <location evidence="1">Membrane</location>
        <topology evidence="1">Multi-pass membrane protein</topology>
    </subcellularLocation>
</comment>
<evidence type="ECO:0000313" key="13">
    <source>
        <dbReference type="EMBL" id="OGK01915.1"/>
    </source>
</evidence>
<evidence type="ECO:0000256" key="10">
    <source>
        <dbReference type="ARBA" id="ARBA00023310"/>
    </source>
</evidence>
<evidence type="ECO:0000256" key="4">
    <source>
        <dbReference type="ARBA" id="ARBA00022547"/>
    </source>
</evidence>
<dbReference type="PRINTS" id="PR00123">
    <property type="entry name" value="ATPASEA"/>
</dbReference>
<feature type="transmembrane region" description="Helical" evidence="11">
    <location>
        <begin position="175"/>
        <end position="193"/>
    </location>
</feature>
<dbReference type="Pfam" id="PF00119">
    <property type="entry name" value="ATP-synt_A"/>
    <property type="match status" value="1"/>
</dbReference>
<dbReference type="InterPro" id="IPR035908">
    <property type="entry name" value="F0_ATP_A_sf"/>
</dbReference>
<evidence type="ECO:0000256" key="1">
    <source>
        <dbReference type="ARBA" id="ARBA00004141"/>
    </source>
</evidence>
<evidence type="ECO:0000256" key="3">
    <source>
        <dbReference type="ARBA" id="ARBA00022448"/>
    </source>
</evidence>
<evidence type="ECO:0000256" key="6">
    <source>
        <dbReference type="ARBA" id="ARBA00022781"/>
    </source>
</evidence>
<dbReference type="HAMAP" id="MF_01393">
    <property type="entry name" value="ATP_synth_a_bact"/>
    <property type="match status" value="1"/>
</dbReference>
<dbReference type="PANTHER" id="PTHR42823">
    <property type="entry name" value="ATP SYNTHASE SUBUNIT A, CHLOROPLASTIC"/>
    <property type="match status" value="1"/>
</dbReference>
<keyword evidence="3 11" id="KW-0813">Transport</keyword>
<reference evidence="13 14" key="1">
    <citation type="journal article" date="2016" name="Nat. Commun.">
        <title>Thousands of microbial genomes shed light on interconnected biogeochemical processes in an aquifer system.</title>
        <authorList>
            <person name="Anantharaman K."/>
            <person name="Brown C.T."/>
            <person name="Hug L.A."/>
            <person name="Sharon I."/>
            <person name="Castelle C.J."/>
            <person name="Probst A.J."/>
            <person name="Thomas B.C."/>
            <person name="Singh A."/>
            <person name="Wilkins M.J."/>
            <person name="Karaoz U."/>
            <person name="Brodie E.L."/>
            <person name="Williams K.H."/>
            <person name="Hubbard S.S."/>
            <person name="Banfield J.F."/>
        </authorList>
    </citation>
    <scope>NUCLEOTIDE SEQUENCE [LARGE SCALE GENOMIC DNA]</scope>
</reference>
<feature type="transmembrane region" description="Helical" evidence="11">
    <location>
        <begin position="106"/>
        <end position="123"/>
    </location>
</feature>
<keyword evidence="10 11" id="KW-0066">ATP synthesis</keyword>
<dbReference type="SUPFAM" id="SSF81336">
    <property type="entry name" value="F1F0 ATP synthase subunit A"/>
    <property type="match status" value="1"/>
</dbReference>
<comment type="caution">
    <text evidence="13">The sequence shown here is derived from an EMBL/GenBank/DDBJ whole genome shotgun (WGS) entry which is preliminary data.</text>
</comment>